<dbReference type="Pfam" id="PF14534">
    <property type="entry name" value="DUF4440"/>
    <property type="match status" value="1"/>
</dbReference>
<dbReference type="RefSeq" id="WP_073230935.1">
    <property type="nucleotide sequence ID" value="NZ_FQUQ01000002.1"/>
</dbReference>
<organism evidence="2 3">
    <name type="scientific">Pedobacter caeni</name>
    <dbReference type="NCBI Taxonomy" id="288992"/>
    <lineage>
        <taxon>Bacteria</taxon>
        <taxon>Pseudomonadati</taxon>
        <taxon>Bacteroidota</taxon>
        <taxon>Sphingobacteriia</taxon>
        <taxon>Sphingobacteriales</taxon>
        <taxon>Sphingobacteriaceae</taxon>
        <taxon>Pedobacter</taxon>
    </lineage>
</organism>
<name>A0A1M5AMA2_9SPHI</name>
<gene>
    <name evidence="2" type="ORF">SAMN04488522_102810</name>
</gene>
<reference evidence="3" key="1">
    <citation type="submission" date="2016-11" db="EMBL/GenBank/DDBJ databases">
        <authorList>
            <person name="Varghese N."/>
            <person name="Submissions S."/>
        </authorList>
    </citation>
    <scope>NUCLEOTIDE SEQUENCE [LARGE SCALE GENOMIC DNA]</scope>
    <source>
        <strain evidence="3">DSM 16990</strain>
    </source>
</reference>
<evidence type="ECO:0000313" key="2">
    <source>
        <dbReference type="EMBL" id="SHF31401.1"/>
    </source>
</evidence>
<dbReference type="InterPro" id="IPR027843">
    <property type="entry name" value="DUF4440"/>
</dbReference>
<dbReference type="InterPro" id="IPR032710">
    <property type="entry name" value="NTF2-like_dom_sf"/>
</dbReference>
<dbReference type="Gene3D" id="3.10.450.50">
    <property type="match status" value="1"/>
</dbReference>
<feature type="domain" description="DUF4440" evidence="1">
    <location>
        <begin position="9"/>
        <end position="113"/>
    </location>
</feature>
<dbReference type="AlphaFoldDB" id="A0A1M5AMA2"/>
<dbReference type="SUPFAM" id="SSF54427">
    <property type="entry name" value="NTF2-like"/>
    <property type="match status" value="1"/>
</dbReference>
<accession>A0A1M5AMA2</accession>
<dbReference type="OrthoDB" id="8776068at2"/>
<evidence type="ECO:0000313" key="3">
    <source>
        <dbReference type="Proteomes" id="UP000184287"/>
    </source>
</evidence>
<evidence type="ECO:0000259" key="1">
    <source>
        <dbReference type="Pfam" id="PF14534"/>
    </source>
</evidence>
<dbReference type="EMBL" id="FQUQ01000002">
    <property type="protein sequence ID" value="SHF31401.1"/>
    <property type="molecule type" value="Genomic_DNA"/>
</dbReference>
<proteinExistence type="predicted"/>
<dbReference type="STRING" id="288992.SAMN04488522_102810"/>
<protein>
    <recommendedName>
        <fullName evidence="1">DUF4440 domain-containing protein</fullName>
    </recommendedName>
</protein>
<dbReference type="Proteomes" id="UP000184287">
    <property type="component" value="Unassembled WGS sequence"/>
</dbReference>
<keyword evidence="3" id="KW-1185">Reference proteome</keyword>
<sequence length="126" mass="14088">METAEEELIQFEKQWNKAIVGNNVDEIAKFMSADWIIVGSDGITTKSAFLDSVRSGVVKHNRMDAEEMTVKVYENTGIVISLGTSAGAYNDQSFELYEWSSSTYIKKDQKWQCISTMVTAATQKTA</sequence>